<evidence type="ECO:0000256" key="1">
    <source>
        <dbReference type="ARBA" id="ARBA00004589"/>
    </source>
</evidence>
<dbReference type="InterPro" id="IPR050975">
    <property type="entry name" value="Sleep_regulator"/>
</dbReference>
<keyword evidence="3" id="KW-0812">Transmembrane</keyword>
<feature type="chain" id="PRO_5040370217" description="Protein sleepless" evidence="9">
    <location>
        <begin position="26"/>
        <end position="177"/>
    </location>
</feature>
<protein>
    <recommendedName>
        <fullName evidence="12">Protein sleepless</fullName>
    </recommendedName>
</protein>
<accession>A0A9N9MEN1</accession>
<reference evidence="10" key="1">
    <citation type="submission" date="2022-01" db="EMBL/GenBank/DDBJ databases">
        <authorList>
            <person name="King R."/>
        </authorList>
    </citation>
    <scope>NUCLEOTIDE SEQUENCE</scope>
</reference>
<dbReference type="Pfam" id="PF17064">
    <property type="entry name" value="QVR"/>
    <property type="match status" value="1"/>
</dbReference>
<organism evidence="10 11">
    <name type="scientific">Ceutorhynchus assimilis</name>
    <name type="common">cabbage seed weevil</name>
    <dbReference type="NCBI Taxonomy" id="467358"/>
    <lineage>
        <taxon>Eukaryota</taxon>
        <taxon>Metazoa</taxon>
        <taxon>Ecdysozoa</taxon>
        <taxon>Arthropoda</taxon>
        <taxon>Hexapoda</taxon>
        <taxon>Insecta</taxon>
        <taxon>Pterygota</taxon>
        <taxon>Neoptera</taxon>
        <taxon>Endopterygota</taxon>
        <taxon>Coleoptera</taxon>
        <taxon>Polyphaga</taxon>
        <taxon>Cucujiformia</taxon>
        <taxon>Curculionidae</taxon>
        <taxon>Ceutorhynchinae</taxon>
        <taxon>Ceutorhynchus</taxon>
    </lineage>
</organism>
<keyword evidence="11" id="KW-1185">Reference proteome</keyword>
<keyword evidence="2" id="KW-0336">GPI-anchor</keyword>
<sequence>MAGYKRAVFLGIFCTVFFSSEEVLSQQEADRVIYTSEDYWKNETPLQCYDCNSEYDPRCGDPFNPYSIGVVNCSEQKPPEHLINPELHPNQKLKPTVCRKIVQKVEGYKRVIRECGYIQDKRDDKDCVRRTGTINVEVHYCACTGSLCNDGTQKRLSSQIYYLGLVFAGLTITKCIF</sequence>
<evidence type="ECO:0000313" key="10">
    <source>
        <dbReference type="EMBL" id="CAG9763315.1"/>
    </source>
</evidence>
<dbReference type="InterPro" id="IPR031424">
    <property type="entry name" value="QVR-like"/>
</dbReference>
<evidence type="ECO:0000256" key="9">
    <source>
        <dbReference type="SAM" id="SignalP"/>
    </source>
</evidence>
<evidence type="ECO:0000256" key="2">
    <source>
        <dbReference type="ARBA" id="ARBA00022622"/>
    </source>
</evidence>
<dbReference type="GO" id="GO:0032222">
    <property type="term" value="P:regulation of synaptic transmission, cholinergic"/>
    <property type="evidence" value="ECO:0007669"/>
    <property type="project" value="InterPro"/>
</dbReference>
<dbReference type="AlphaFoldDB" id="A0A9N9MEN1"/>
<dbReference type="PANTHER" id="PTHR33562">
    <property type="entry name" value="ATILLA, ISOFORM B-RELATED-RELATED"/>
    <property type="match status" value="1"/>
</dbReference>
<dbReference type="GO" id="GO:0030431">
    <property type="term" value="P:sleep"/>
    <property type="evidence" value="ECO:0007669"/>
    <property type="project" value="InterPro"/>
</dbReference>
<evidence type="ECO:0008006" key="12">
    <source>
        <dbReference type="Google" id="ProtNLM"/>
    </source>
</evidence>
<dbReference type="InterPro" id="IPR045860">
    <property type="entry name" value="Snake_toxin-like_sf"/>
</dbReference>
<keyword evidence="8" id="KW-0449">Lipoprotein</keyword>
<dbReference type="SUPFAM" id="SSF57302">
    <property type="entry name" value="Snake toxin-like"/>
    <property type="match status" value="1"/>
</dbReference>
<keyword evidence="7" id="KW-0325">Glycoprotein</keyword>
<evidence type="ECO:0000256" key="4">
    <source>
        <dbReference type="ARBA" id="ARBA00022729"/>
    </source>
</evidence>
<dbReference type="GO" id="GO:0098552">
    <property type="term" value="C:side of membrane"/>
    <property type="evidence" value="ECO:0007669"/>
    <property type="project" value="UniProtKB-KW"/>
</dbReference>
<evidence type="ECO:0000256" key="7">
    <source>
        <dbReference type="ARBA" id="ARBA00023180"/>
    </source>
</evidence>
<evidence type="ECO:0000256" key="6">
    <source>
        <dbReference type="ARBA" id="ARBA00023136"/>
    </source>
</evidence>
<keyword evidence="5" id="KW-1133">Transmembrane helix</keyword>
<keyword evidence="6" id="KW-0472">Membrane</keyword>
<dbReference type="Proteomes" id="UP001152799">
    <property type="component" value="Chromosome 13"/>
</dbReference>
<dbReference type="EMBL" id="OU892289">
    <property type="protein sequence ID" value="CAG9763315.1"/>
    <property type="molecule type" value="Genomic_DNA"/>
</dbReference>
<dbReference type="OrthoDB" id="6083863at2759"/>
<feature type="signal peptide" evidence="9">
    <location>
        <begin position="1"/>
        <end position="25"/>
    </location>
</feature>
<proteinExistence type="predicted"/>
<evidence type="ECO:0000256" key="8">
    <source>
        <dbReference type="ARBA" id="ARBA00023288"/>
    </source>
</evidence>
<evidence type="ECO:0000256" key="5">
    <source>
        <dbReference type="ARBA" id="ARBA00022989"/>
    </source>
</evidence>
<evidence type="ECO:0000313" key="11">
    <source>
        <dbReference type="Proteomes" id="UP001152799"/>
    </source>
</evidence>
<gene>
    <name evidence="10" type="ORF">CEUTPL_LOCUS3981</name>
</gene>
<evidence type="ECO:0000256" key="3">
    <source>
        <dbReference type="ARBA" id="ARBA00022692"/>
    </source>
</evidence>
<keyword evidence="4 9" id="KW-0732">Signal</keyword>
<name>A0A9N9MEN1_9CUCU</name>
<dbReference type="PANTHER" id="PTHR33562:SF17">
    <property type="entry name" value="PROTEIN QUIVER"/>
    <property type="match status" value="1"/>
</dbReference>
<comment type="subcellular location">
    <subcellularLocation>
        <location evidence="1">Membrane</location>
        <topology evidence="1">Lipid-anchor</topology>
        <topology evidence="1">GPI-anchor</topology>
    </subcellularLocation>
</comment>